<keyword evidence="4 8" id="KW-0812">Transmembrane</keyword>
<evidence type="ECO:0000256" key="8">
    <source>
        <dbReference type="SAM" id="Phobius"/>
    </source>
</evidence>
<keyword evidence="7 8" id="KW-0472">Membrane</keyword>
<feature type="transmembrane region" description="Helical" evidence="8">
    <location>
        <begin position="150"/>
        <end position="176"/>
    </location>
</feature>
<dbReference type="GO" id="GO:0005385">
    <property type="term" value="F:zinc ion transmembrane transporter activity"/>
    <property type="evidence" value="ECO:0007669"/>
    <property type="project" value="TreeGrafter"/>
</dbReference>
<dbReference type="Gene3D" id="3.30.70.1350">
    <property type="entry name" value="Cation efflux protein, cytoplasmic domain"/>
    <property type="match status" value="1"/>
</dbReference>
<comment type="subcellular location">
    <subcellularLocation>
        <location evidence="1">Membrane</location>
        <topology evidence="1">Multi-pass membrane protein</topology>
    </subcellularLocation>
</comment>
<feature type="transmembrane region" description="Helical" evidence="8">
    <location>
        <begin position="45"/>
        <end position="62"/>
    </location>
</feature>
<feature type="domain" description="Cation efflux protein cytoplasmic" evidence="10">
    <location>
        <begin position="211"/>
        <end position="287"/>
    </location>
</feature>
<dbReference type="PANTHER" id="PTHR11562">
    <property type="entry name" value="CATION EFFLUX PROTEIN/ ZINC TRANSPORTER"/>
    <property type="match status" value="1"/>
</dbReference>
<dbReference type="SUPFAM" id="SSF160240">
    <property type="entry name" value="Cation efflux protein cytoplasmic domain-like"/>
    <property type="match status" value="1"/>
</dbReference>
<gene>
    <name evidence="11" type="ORF">C3F09_12270</name>
</gene>
<evidence type="ECO:0000313" key="12">
    <source>
        <dbReference type="Proteomes" id="UP000250918"/>
    </source>
</evidence>
<dbReference type="InterPro" id="IPR027469">
    <property type="entry name" value="Cation_efflux_TMD_sf"/>
</dbReference>
<dbReference type="Proteomes" id="UP000250918">
    <property type="component" value="Unassembled WGS sequence"/>
</dbReference>
<keyword evidence="6" id="KW-0406">Ion transport</keyword>
<dbReference type="PANTHER" id="PTHR11562:SF17">
    <property type="entry name" value="RE54080P-RELATED"/>
    <property type="match status" value="1"/>
</dbReference>
<evidence type="ECO:0000256" key="5">
    <source>
        <dbReference type="ARBA" id="ARBA00022989"/>
    </source>
</evidence>
<dbReference type="GO" id="GO:0005886">
    <property type="term" value="C:plasma membrane"/>
    <property type="evidence" value="ECO:0007669"/>
    <property type="project" value="TreeGrafter"/>
</dbReference>
<accession>A0A855WZP9</accession>
<comment type="caution">
    <text evidence="11">The sequence shown here is derived from an EMBL/GenBank/DDBJ whole genome shotgun (WGS) entry which is preliminary data.</text>
</comment>
<evidence type="ECO:0000256" key="7">
    <source>
        <dbReference type="ARBA" id="ARBA00023136"/>
    </source>
</evidence>
<evidence type="ECO:0000313" key="11">
    <source>
        <dbReference type="EMBL" id="PWB68118.1"/>
    </source>
</evidence>
<evidence type="ECO:0000256" key="4">
    <source>
        <dbReference type="ARBA" id="ARBA00022692"/>
    </source>
</evidence>
<feature type="transmembrane region" description="Helical" evidence="8">
    <location>
        <begin position="182"/>
        <end position="199"/>
    </location>
</feature>
<evidence type="ECO:0000256" key="6">
    <source>
        <dbReference type="ARBA" id="ARBA00023065"/>
    </source>
</evidence>
<evidence type="ECO:0000256" key="3">
    <source>
        <dbReference type="ARBA" id="ARBA00022448"/>
    </source>
</evidence>
<feature type="transmembrane region" description="Helical" evidence="8">
    <location>
        <begin position="82"/>
        <end position="105"/>
    </location>
</feature>
<feature type="transmembrane region" description="Helical" evidence="8">
    <location>
        <begin position="15"/>
        <end position="39"/>
    </location>
</feature>
<dbReference type="Pfam" id="PF16916">
    <property type="entry name" value="ZT_dimer"/>
    <property type="match status" value="1"/>
</dbReference>
<dbReference type="InterPro" id="IPR050681">
    <property type="entry name" value="CDF/SLC30A"/>
</dbReference>
<feature type="domain" description="Cation efflux protein transmembrane" evidence="9">
    <location>
        <begin position="19"/>
        <end position="207"/>
    </location>
</feature>
<evidence type="ECO:0000256" key="1">
    <source>
        <dbReference type="ARBA" id="ARBA00004141"/>
    </source>
</evidence>
<dbReference type="InterPro" id="IPR036837">
    <property type="entry name" value="Cation_efflux_CTD_sf"/>
</dbReference>
<feature type="transmembrane region" description="Helical" evidence="8">
    <location>
        <begin position="117"/>
        <end position="138"/>
    </location>
</feature>
<sequence>MSSNHRHPIRPGDKLAWTIALNVVITIAEFVGGLVSGYLALTADAIHNLSDVAALVLAWFGIKGSQRPATKKSTYGLKRLEVMTALISASALVVIAIFIFIEAYHRFMNPQPLTHPTLFLTVAVIGLVGNILSVWILAKEKDNSLNMKTAFLHMAYDAVSSVGVIAGALVILWTGWTQIDPILSAIIGLMILWSSYLVIREAVLILLEAVPSEIEFDLVHQALLRVPRVRDVHDLHIWSLSSRETALSCHMCVDANDYSHGPEIIERTNHMLQAEFAIGHATIQIETEDCDRAELLCRYNHHE</sequence>
<dbReference type="InterPro" id="IPR058533">
    <property type="entry name" value="Cation_efflux_TM"/>
</dbReference>
<dbReference type="InterPro" id="IPR027470">
    <property type="entry name" value="Cation_efflux_CTD"/>
</dbReference>
<keyword evidence="5 8" id="KW-1133">Transmembrane helix</keyword>
<evidence type="ECO:0000259" key="9">
    <source>
        <dbReference type="Pfam" id="PF01545"/>
    </source>
</evidence>
<evidence type="ECO:0000259" key="10">
    <source>
        <dbReference type="Pfam" id="PF16916"/>
    </source>
</evidence>
<proteinExistence type="inferred from homology"/>
<evidence type="ECO:0000256" key="2">
    <source>
        <dbReference type="ARBA" id="ARBA00008873"/>
    </source>
</evidence>
<reference evidence="11 12" key="1">
    <citation type="journal article" date="2018" name="ISME J.">
        <title>A methanotrophic archaeon couples anaerobic oxidation of methane to Fe(III) reduction.</title>
        <authorList>
            <person name="Cai C."/>
            <person name="Leu A.O."/>
            <person name="Xie G.J."/>
            <person name="Guo J."/>
            <person name="Feng Y."/>
            <person name="Zhao J.X."/>
            <person name="Tyson G.W."/>
            <person name="Yuan Z."/>
            <person name="Hu S."/>
        </authorList>
    </citation>
    <scope>NUCLEOTIDE SEQUENCE [LARGE SCALE GENOMIC DNA]</scope>
    <source>
        <strain evidence="11">FeB_12</strain>
    </source>
</reference>
<dbReference type="NCBIfam" id="TIGR01297">
    <property type="entry name" value="CDF"/>
    <property type="match status" value="1"/>
</dbReference>
<name>A0A855WZP9_9BACT</name>
<comment type="similarity">
    <text evidence="2">Belongs to the cation diffusion facilitator (CDF) transporter (TC 2.A.4) family. SLC30A subfamily.</text>
</comment>
<dbReference type="SUPFAM" id="SSF161111">
    <property type="entry name" value="Cation efflux protein transmembrane domain-like"/>
    <property type="match status" value="1"/>
</dbReference>
<dbReference type="Gene3D" id="1.20.1510.10">
    <property type="entry name" value="Cation efflux protein transmembrane domain"/>
    <property type="match status" value="1"/>
</dbReference>
<keyword evidence="3" id="KW-0813">Transport</keyword>
<dbReference type="InterPro" id="IPR002524">
    <property type="entry name" value="Cation_efflux"/>
</dbReference>
<protein>
    <submittedName>
        <fullName evidence="11">Cation transporter</fullName>
    </submittedName>
</protein>
<organism evidence="11 12">
    <name type="scientific">candidate division GN15 bacterium</name>
    <dbReference type="NCBI Taxonomy" id="2072418"/>
    <lineage>
        <taxon>Bacteria</taxon>
        <taxon>candidate division GN15</taxon>
    </lineage>
</organism>
<dbReference type="Pfam" id="PF01545">
    <property type="entry name" value="Cation_efflux"/>
    <property type="match status" value="1"/>
</dbReference>
<dbReference type="EMBL" id="PQAP01000216">
    <property type="protein sequence ID" value="PWB68118.1"/>
    <property type="molecule type" value="Genomic_DNA"/>
</dbReference>
<dbReference type="AlphaFoldDB" id="A0A855WZP9"/>